<dbReference type="InterPro" id="IPR032854">
    <property type="entry name" value="ALKBH3"/>
</dbReference>
<comment type="caution">
    <text evidence="2">The sequence shown here is derived from an EMBL/GenBank/DDBJ whole genome shotgun (WGS) entry which is preliminary data.</text>
</comment>
<dbReference type="InterPro" id="IPR037151">
    <property type="entry name" value="AlkB-like_sf"/>
</dbReference>
<gene>
    <name evidence="2" type="ORF">BJI46_09715</name>
</gene>
<dbReference type="EMBL" id="MKKK01000008">
    <property type="protein sequence ID" value="OEY97497.1"/>
    <property type="molecule type" value="Genomic_DNA"/>
</dbReference>
<keyword evidence="2" id="KW-0808">Transferase</keyword>
<dbReference type="GO" id="GO:0032259">
    <property type="term" value="P:methylation"/>
    <property type="evidence" value="ECO:0007669"/>
    <property type="project" value="UniProtKB-KW"/>
</dbReference>
<dbReference type="PROSITE" id="PS51471">
    <property type="entry name" value="FE2OG_OXY"/>
    <property type="match status" value="1"/>
</dbReference>
<dbReference type="GO" id="GO:0051213">
    <property type="term" value="F:dioxygenase activity"/>
    <property type="evidence" value="ECO:0007669"/>
    <property type="project" value="InterPro"/>
</dbReference>
<evidence type="ECO:0000259" key="1">
    <source>
        <dbReference type="PROSITE" id="PS51471"/>
    </source>
</evidence>
<keyword evidence="2" id="KW-0489">Methyltransferase</keyword>
<dbReference type="STRING" id="1262585.BJI46_09715"/>
<protein>
    <submittedName>
        <fullName evidence="2">DNA methylase</fullName>
    </submittedName>
</protein>
<dbReference type="AlphaFoldDB" id="A0A1E7RE45"/>
<dbReference type="InterPro" id="IPR027450">
    <property type="entry name" value="AlkB-like"/>
</dbReference>
<evidence type="ECO:0000313" key="2">
    <source>
        <dbReference type="EMBL" id="OEY97497.1"/>
    </source>
</evidence>
<organism evidence="2 3">
    <name type="scientific">Acinetobacter qingfengensis</name>
    <dbReference type="NCBI Taxonomy" id="1262585"/>
    <lineage>
        <taxon>Bacteria</taxon>
        <taxon>Pseudomonadati</taxon>
        <taxon>Pseudomonadota</taxon>
        <taxon>Gammaproteobacteria</taxon>
        <taxon>Moraxellales</taxon>
        <taxon>Moraxellaceae</taxon>
        <taxon>Acinetobacter</taxon>
    </lineage>
</organism>
<dbReference type="Proteomes" id="UP000185895">
    <property type="component" value="Unassembled WGS sequence"/>
</dbReference>
<dbReference type="SUPFAM" id="SSF51197">
    <property type="entry name" value="Clavaminate synthase-like"/>
    <property type="match status" value="1"/>
</dbReference>
<sequence length="201" mass="23592">MTLDLFQPEPKRNLLPKDGEVEDFGIIIPFEQAEQYLQYFLQHLAWQHDEAYIYGNHYITTRQMVWFGDQDYQYVYAGISRQAQQWNSVILQLKQQIEALLQISFNSCLANLYLDGTQGVSWHQDDEPSLGQQSTIASLSFGATRQFAFRHLSTQEKVEMLLHSGQLIVMRGQTQTFWQHCLRPSQKIITPRINLTFRQFQ</sequence>
<dbReference type="InterPro" id="IPR005123">
    <property type="entry name" value="Oxoglu/Fe-dep_dioxygenase_dom"/>
</dbReference>
<dbReference type="PANTHER" id="PTHR31212">
    <property type="entry name" value="ALPHA-KETOGLUTARATE-DEPENDENT DIOXYGENASE ALKB HOMOLOG 3"/>
    <property type="match status" value="1"/>
</dbReference>
<accession>A0A1E7RE45</accession>
<dbReference type="PANTHER" id="PTHR31212:SF4">
    <property type="entry name" value="ALPHA-KETOGLUTARATE-DEPENDENT DIOXYGENASE ALKB HOMOLOG 3"/>
    <property type="match status" value="1"/>
</dbReference>
<feature type="domain" description="Fe2OG dioxygenase" evidence="1">
    <location>
        <begin position="104"/>
        <end position="201"/>
    </location>
</feature>
<dbReference type="Pfam" id="PF13532">
    <property type="entry name" value="2OG-FeII_Oxy_2"/>
    <property type="match status" value="1"/>
</dbReference>
<name>A0A1E7RE45_9GAMM</name>
<dbReference type="GO" id="GO:0006307">
    <property type="term" value="P:DNA alkylation repair"/>
    <property type="evidence" value="ECO:0007669"/>
    <property type="project" value="InterPro"/>
</dbReference>
<reference evidence="2 3" key="1">
    <citation type="submission" date="2016-09" db="EMBL/GenBank/DDBJ databases">
        <authorList>
            <person name="Capua I."/>
            <person name="De Benedictis P."/>
            <person name="Joannis T."/>
            <person name="Lombin L.H."/>
            <person name="Cattoli G."/>
        </authorList>
    </citation>
    <scope>NUCLEOTIDE SEQUENCE [LARGE SCALE GENOMIC DNA]</scope>
    <source>
        <strain evidence="2 3">ANC 4671</strain>
    </source>
</reference>
<keyword evidence="3" id="KW-1185">Reference proteome</keyword>
<dbReference type="Gene3D" id="2.60.120.590">
    <property type="entry name" value="Alpha-ketoglutarate-dependent dioxygenase AlkB-like"/>
    <property type="match status" value="1"/>
</dbReference>
<dbReference type="OrthoDB" id="190276at2"/>
<proteinExistence type="predicted"/>
<dbReference type="GO" id="GO:0008168">
    <property type="term" value="F:methyltransferase activity"/>
    <property type="evidence" value="ECO:0007669"/>
    <property type="project" value="UniProtKB-KW"/>
</dbReference>
<evidence type="ECO:0000313" key="3">
    <source>
        <dbReference type="Proteomes" id="UP000185895"/>
    </source>
</evidence>
<dbReference type="RefSeq" id="WP_070069084.1">
    <property type="nucleotide sequence ID" value="NZ_MKKK01000008.1"/>
</dbReference>